<dbReference type="RefSeq" id="WP_210048047.1">
    <property type="nucleotide sequence ID" value="NZ_JAGINX010000001.1"/>
</dbReference>
<name>A0ABS4T0S7_9MICC</name>
<keyword evidence="1" id="KW-0472">Membrane</keyword>
<sequence length="63" mass="6619">MKMSSGAILLCFVSGIAVIFLGVTLADGGTLPEWTRLIFIAVGGGLVGLGVSAKTQQRRLRDR</sequence>
<protein>
    <recommendedName>
        <fullName evidence="4">DUF2530 domain-containing protein</fullName>
    </recommendedName>
</protein>
<accession>A0ABS4T0S7</accession>
<keyword evidence="1" id="KW-1133">Transmembrane helix</keyword>
<dbReference type="EMBL" id="JAGINX010000001">
    <property type="protein sequence ID" value="MBP2317765.1"/>
    <property type="molecule type" value="Genomic_DNA"/>
</dbReference>
<reference evidence="2 3" key="1">
    <citation type="submission" date="2021-03" db="EMBL/GenBank/DDBJ databases">
        <title>Sequencing the genomes of 1000 actinobacteria strains.</title>
        <authorList>
            <person name="Klenk H.-P."/>
        </authorList>
    </citation>
    <scope>NUCLEOTIDE SEQUENCE [LARGE SCALE GENOMIC DNA]</scope>
    <source>
        <strain evidence="2 3">DSM 12544</strain>
    </source>
</reference>
<gene>
    <name evidence="2" type="ORF">JOF45_000784</name>
</gene>
<evidence type="ECO:0000256" key="1">
    <source>
        <dbReference type="SAM" id="Phobius"/>
    </source>
</evidence>
<comment type="caution">
    <text evidence="2">The sequence shown here is derived from an EMBL/GenBank/DDBJ whole genome shotgun (WGS) entry which is preliminary data.</text>
</comment>
<keyword evidence="1" id="KW-0812">Transmembrane</keyword>
<dbReference type="Proteomes" id="UP001519331">
    <property type="component" value="Unassembled WGS sequence"/>
</dbReference>
<proteinExistence type="predicted"/>
<organism evidence="2 3">
    <name type="scientific">Nesterenkonia lacusekhoensis</name>
    <dbReference type="NCBI Taxonomy" id="150832"/>
    <lineage>
        <taxon>Bacteria</taxon>
        <taxon>Bacillati</taxon>
        <taxon>Actinomycetota</taxon>
        <taxon>Actinomycetes</taxon>
        <taxon>Micrococcales</taxon>
        <taxon>Micrococcaceae</taxon>
        <taxon>Nesterenkonia</taxon>
    </lineage>
</organism>
<evidence type="ECO:0008006" key="4">
    <source>
        <dbReference type="Google" id="ProtNLM"/>
    </source>
</evidence>
<evidence type="ECO:0000313" key="3">
    <source>
        <dbReference type="Proteomes" id="UP001519331"/>
    </source>
</evidence>
<evidence type="ECO:0000313" key="2">
    <source>
        <dbReference type="EMBL" id="MBP2317765.1"/>
    </source>
</evidence>
<feature type="transmembrane region" description="Helical" evidence="1">
    <location>
        <begin position="36"/>
        <end position="53"/>
    </location>
</feature>
<keyword evidence="3" id="KW-1185">Reference proteome</keyword>